<organism evidence="3 4">
    <name type="scientific">Lepraria neglecta</name>
    <dbReference type="NCBI Taxonomy" id="209136"/>
    <lineage>
        <taxon>Eukaryota</taxon>
        <taxon>Fungi</taxon>
        <taxon>Dikarya</taxon>
        <taxon>Ascomycota</taxon>
        <taxon>Pezizomycotina</taxon>
        <taxon>Lecanoromycetes</taxon>
        <taxon>OSLEUM clade</taxon>
        <taxon>Lecanoromycetidae</taxon>
        <taxon>Lecanorales</taxon>
        <taxon>Lecanorineae</taxon>
        <taxon>Stereocaulaceae</taxon>
        <taxon>Lepraria</taxon>
    </lineage>
</organism>
<dbReference type="InterPro" id="IPR053008">
    <property type="entry name" value="Phomopsin_biosynth_assoc"/>
</dbReference>
<feature type="transmembrane region" description="Helical" evidence="2">
    <location>
        <begin position="60"/>
        <end position="83"/>
    </location>
</feature>
<sequence length="281" mass="31767">MVDYDKVKQYENNLQSQSLLKDNRGEEDRECSDDDSTVIGGSEPKKDYLHCDQRFFGRRIVISLIIFLGILLTSTIVLLVWLVSLQKSLHNYHAEHIDDKGGTSHFQPSTGVRSCGSTASEAIAAGCHFDTFSFGWTPPECTDLQLYNESVSSLWSQTGDSPAFYTPNHDPIPFSALEDYATGMSPPGAAVTDRHEIFTTWEHHLVACAYGWQKVQRAAMRSWPLEEWSASYGLAKRCGPDLLTRERRDSESIKSHLKPWYPICGLEAEQMRREVEVALRD</sequence>
<dbReference type="PANTHER" id="PTHR35896:SF3">
    <property type="entry name" value="MAJOR FACILITATOR SUPERFAMILY TRANSPORTER"/>
    <property type="match status" value="1"/>
</dbReference>
<evidence type="ECO:0000313" key="3">
    <source>
        <dbReference type="EMBL" id="KAK3179426.1"/>
    </source>
</evidence>
<dbReference type="PANTHER" id="PTHR35896">
    <property type="entry name" value="IG-LIKE DOMAIN-CONTAINING PROTEIN"/>
    <property type="match status" value="1"/>
</dbReference>
<dbReference type="AlphaFoldDB" id="A0AAD9ZHE9"/>
<gene>
    <name evidence="3" type="ORF">OEA41_005548</name>
</gene>
<keyword evidence="2" id="KW-0812">Transmembrane</keyword>
<keyword evidence="2" id="KW-0472">Membrane</keyword>
<dbReference type="Proteomes" id="UP001276659">
    <property type="component" value="Unassembled WGS sequence"/>
</dbReference>
<evidence type="ECO:0000256" key="1">
    <source>
        <dbReference type="SAM" id="MobiDB-lite"/>
    </source>
</evidence>
<evidence type="ECO:0000313" key="4">
    <source>
        <dbReference type="Proteomes" id="UP001276659"/>
    </source>
</evidence>
<dbReference type="EMBL" id="JASNWA010000002">
    <property type="protein sequence ID" value="KAK3179426.1"/>
    <property type="molecule type" value="Genomic_DNA"/>
</dbReference>
<comment type="caution">
    <text evidence="3">The sequence shown here is derived from an EMBL/GenBank/DDBJ whole genome shotgun (WGS) entry which is preliminary data.</text>
</comment>
<evidence type="ECO:0000256" key="2">
    <source>
        <dbReference type="SAM" id="Phobius"/>
    </source>
</evidence>
<keyword evidence="4" id="KW-1185">Reference proteome</keyword>
<keyword evidence="2" id="KW-1133">Transmembrane helix</keyword>
<accession>A0AAD9ZHE9</accession>
<reference evidence="3" key="1">
    <citation type="submission" date="2022-11" db="EMBL/GenBank/DDBJ databases">
        <title>Chromosomal genome sequence assembly and mating type (MAT) locus characterization of the leprose asexual lichenized fungus Lepraria neglecta (Nyl.) Erichsen.</title>
        <authorList>
            <person name="Allen J.L."/>
            <person name="Pfeffer B."/>
        </authorList>
    </citation>
    <scope>NUCLEOTIDE SEQUENCE</scope>
    <source>
        <strain evidence="3">Allen 5258</strain>
    </source>
</reference>
<protein>
    <submittedName>
        <fullName evidence="3">Uncharacterized protein</fullName>
    </submittedName>
</protein>
<feature type="region of interest" description="Disordered" evidence="1">
    <location>
        <begin position="18"/>
        <end position="39"/>
    </location>
</feature>
<proteinExistence type="predicted"/>
<name>A0AAD9ZHE9_9LECA</name>